<gene>
    <name evidence="3" type="ORF">FPCIR_10230</name>
</gene>
<feature type="compositionally biased region" description="Acidic residues" evidence="1">
    <location>
        <begin position="347"/>
        <end position="377"/>
    </location>
</feature>
<dbReference type="PANTHER" id="PTHR13483:SF11">
    <property type="entry name" value="ZINC FINGER HIT DOMAIN-CONTAINING PROTEIN 3"/>
    <property type="match status" value="1"/>
</dbReference>
<feature type="compositionally biased region" description="Basic and acidic residues" evidence="1">
    <location>
        <begin position="315"/>
        <end position="328"/>
    </location>
</feature>
<proteinExistence type="predicted"/>
<dbReference type="Proteomes" id="UP000546213">
    <property type="component" value="Unassembled WGS sequence"/>
</dbReference>
<dbReference type="OrthoDB" id="272357at2759"/>
<dbReference type="GO" id="GO:0070761">
    <property type="term" value="C:pre-snoRNP complex"/>
    <property type="evidence" value="ECO:0007669"/>
    <property type="project" value="TreeGrafter"/>
</dbReference>
<dbReference type="GO" id="GO:0048254">
    <property type="term" value="P:snoRNA localization"/>
    <property type="evidence" value="ECO:0007669"/>
    <property type="project" value="TreeGrafter"/>
</dbReference>
<feature type="domain" description="BCD1 alpha/beta" evidence="2">
    <location>
        <begin position="82"/>
        <end position="278"/>
    </location>
</feature>
<dbReference type="GO" id="GO:0000492">
    <property type="term" value="P:box C/D snoRNP assembly"/>
    <property type="evidence" value="ECO:0007669"/>
    <property type="project" value="TreeGrafter"/>
</dbReference>
<comment type="caution">
    <text evidence="3">The sequence shown here is derived from an EMBL/GenBank/DDBJ whole genome shotgun (WGS) entry which is preliminary data.</text>
</comment>
<sequence length="377" mass="43064">MAPAKLRTPAGVDHDYNFLHGIERSVERAEKLLVEERGIVQEEELRPMTVQEVKWKPGKDGRKRKVLVTRVLREAKGRTFERFLAARLRKLNITIVCAPLGMARQKENHTTLNRRTNRINWQVEWMVLENLPDAEPKKVRMLSKVMDDVPLYEAYHISLEEQRRAKGQQAKKIPRAGTDGQVQDLMNCKWSSGSFALQDPFTGTWTNRNDTEPGLWPSEKIEAQKKQFQFFLAKFRTPSDKPSVVTKLDPEDCLREVLRNTRVLEFPTIWVLDQDQSLPETFTLGPKDKVPQESNKRKNPPGKKVPAKPNKRRNKGQDVEEGEVRSDGEDNESDDGINAEFKGVSLEEGDVIAEQSLGEEDDDDDETSSSGSDSEED</sequence>
<feature type="compositionally biased region" description="Basic residues" evidence="1">
    <location>
        <begin position="297"/>
        <end position="314"/>
    </location>
</feature>
<reference evidence="3 4" key="1">
    <citation type="submission" date="2020-05" db="EMBL/GenBank/DDBJ databases">
        <title>Identification and distribution of gene clusters putatively required for synthesis of sphingolipid metabolism inhibitors in phylogenetically diverse species of the filamentous fungus Fusarium.</title>
        <authorList>
            <person name="Kim H.-S."/>
            <person name="Busman M."/>
            <person name="Brown D.W."/>
            <person name="Divon H."/>
            <person name="Uhlig S."/>
            <person name="Proctor R.H."/>
        </authorList>
    </citation>
    <scope>NUCLEOTIDE SEQUENCE [LARGE SCALE GENOMIC DNA]</scope>
    <source>
        <strain evidence="3 4">NRRL 36939</strain>
    </source>
</reference>
<dbReference type="InterPro" id="IPR051639">
    <property type="entry name" value="BCD1"/>
</dbReference>
<feature type="compositionally biased region" description="Basic and acidic residues" evidence="1">
    <location>
        <begin position="286"/>
        <end position="296"/>
    </location>
</feature>
<dbReference type="GO" id="GO:0005634">
    <property type="term" value="C:nucleus"/>
    <property type="evidence" value="ECO:0007669"/>
    <property type="project" value="TreeGrafter"/>
</dbReference>
<feature type="region of interest" description="Disordered" evidence="1">
    <location>
        <begin position="282"/>
        <end position="377"/>
    </location>
</feature>
<dbReference type="GO" id="GO:0000463">
    <property type="term" value="P:maturation of LSU-rRNA from tricistronic rRNA transcript (SSU-rRNA, 5.8S rRNA, LSU-rRNA)"/>
    <property type="evidence" value="ECO:0007669"/>
    <property type="project" value="TreeGrafter"/>
</dbReference>
<evidence type="ECO:0000259" key="2">
    <source>
        <dbReference type="Pfam" id="PF25790"/>
    </source>
</evidence>
<accession>A0A8H5L089</accession>
<protein>
    <recommendedName>
        <fullName evidence="2">BCD1 alpha/beta domain-containing protein</fullName>
    </recommendedName>
</protein>
<keyword evidence="4" id="KW-1185">Reference proteome</keyword>
<dbReference type="EMBL" id="JAAOAS010000294">
    <property type="protein sequence ID" value="KAF5581315.1"/>
    <property type="molecule type" value="Genomic_DNA"/>
</dbReference>
<organism evidence="3 4">
    <name type="scientific">Fusarium pseudocircinatum</name>
    <dbReference type="NCBI Taxonomy" id="56676"/>
    <lineage>
        <taxon>Eukaryota</taxon>
        <taxon>Fungi</taxon>
        <taxon>Dikarya</taxon>
        <taxon>Ascomycota</taxon>
        <taxon>Pezizomycotina</taxon>
        <taxon>Sordariomycetes</taxon>
        <taxon>Hypocreomycetidae</taxon>
        <taxon>Hypocreales</taxon>
        <taxon>Nectriaceae</taxon>
        <taxon>Fusarium</taxon>
        <taxon>Fusarium fujikuroi species complex</taxon>
    </lineage>
</organism>
<evidence type="ECO:0000256" key="1">
    <source>
        <dbReference type="SAM" id="MobiDB-lite"/>
    </source>
</evidence>
<evidence type="ECO:0000313" key="4">
    <source>
        <dbReference type="Proteomes" id="UP000546213"/>
    </source>
</evidence>
<dbReference type="InterPro" id="IPR057721">
    <property type="entry name" value="BCD1_alpha/beta"/>
</dbReference>
<dbReference type="Pfam" id="PF25790">
    <property type="entry name" value="BCD1"/>
    <property type="match status" value="1"/>
</dbReference>
<dbReference type="PANTHER" id="PTHR13483">
    <property type="entry name" value="BOX C_D SNORNA PROTEIN 1-RELATED"/>
    <property type="match status" value="1"/>
</dbReference>
<dbReference type="AlphaFoldDB" id="A0A8H5L089"/>
<name>A0A8H5L089_9HYPO</name>
<evidence type="ECO:0000313" key="3">
    <source>
        <dbReference type="EMBL" id="KAF5581315.1"/>
    </source>
</evidence>